<dbReference type="Pfam" id="PF04028">
    <property type="entry name" value="DUF374"/>
    <property type="match status" value="1"/>
</dbReference>
<dbReference type="Proteomes" id="UP000046090">
    <property type="component" value="Unassembled WGS sequence"/>
</dbReference>
<evidence type="ECO:0000313" key="2">
    <source>
        <dbReference type="Proteomes" id="UP000046090"/>
    </source>
</evidence>
<sequence length="207" mass="23095">MLLKRLRNGFVLHALPVLLYWVLRFLFKTCKNHFHLAEELPQQTFIASCWHGEMAMLPFAYLRIKPKANLSVIASQHFDGGLAAKLFECFGFQAIRGSSKKGGVGALFEAIKRLKGGEDIGITPDGPKGPRHSVADGVVALAQKTGAGVVVCRVVFSNAFSLNTWDRFQLPKPFSTIHYYMLSPFFIPKNMDLQEAKALVKQRMEAV</sequence>
<proteinExistence type="predicted"/>
<dbReference type="InterPro" id="IPR007172">
    <property type="entry name" value="DUF374"/>
</dbReference>
<name>A0A0K2Y7N6_HELHE</name>
<protein>
    <submittedName>
        <fullName evidence="1">Uncharacterized protein</fullName>
    </submittedName>
</protein>
<dbReference type="EMBL" id="CDMK01000002">
    <property type="protein sequence ID" value="CRI34883.1"/>
    <property type="molecule type" value="Genomic_DNA"/>
</dbReference>
<gene>
    <name evidence="1" type="ORF">HHE01_06840</name>
</gene>
<accession>A0A0K2Y7N6</accession>
<dbReference type="CDD" id="cd07983">
    <property type="entry name" value="LPLAT_DUF374-like"/>
    <property type="match status" value="1"/>
</dbReference>
<dbReference type="AlphaFoldDB" id="A0A0K2Y7N6"/>
<evidence type="ECO:0000313" key="1">
    <source>
        <dbReference type="EMBL" id="CRI34883.1"/>
    </source>
</evidence>
<organism evidence="1 2">
    <name type="scientific">Helicobacter heilmannii</name>
    <dbReference type="NCBI Taxonomy" id="35817"/>
    <lineage>
        <taxon>Bacteria</taxon>
        <taxon>Pseudomonadati</taxon>
        <taxon>Campylobacterota</taxon>
        <taxon>Epsilonproteobacteria</taxon>
        <taxon>Campylobacterales</taxon>
        <taxon>Helicobacteraceae</taxon>
        <taxon>Helicobacter</taxon>
    </lineage>
</organism>
<keyword evidence="2" id="KW-1185">Reference proteome</keyword>
<reference evidence="2" key="1">
    <citation type="submission" date="2014-12" db="EMBL/GenBank/DDBJ databases">
        <authorList>
            <person name="Smet A."/>
        </authorList>
    </citation>
    <scope>NUCLEOTIDE SEQUENCE [LARGE SCALE GENOMIC DNA]</scope>
</reference>
<dbReference type="GeneID" id="76197391"/>
<dbReference type="RefSeq" id="WP_370696097.1">
    <property type="nucleotide sequence ID" value="NZ_AP026684.1"/>
</dbReference>